<dbReference type="EMBL" id="VSRR010114559">
    <property type="protein sequence ID" value="MPC98550.1"/>
    <property type="molecule type" value="Genomic_DNA"/>
</dbReference>
<keyword evidence="3" id="KW-1185">Reference proteome</keyword>
<accession>A0A5B7JP18</accession>
<evidence type="ECO:0000313" key="3">
    <source>
        <dbReference type="Proteomes" id="UP000324222"/>
    </source>
</evidence>
<evidence type="ECO:0000313" key="2">
    <source>
        <dbReference type="EMBL" id="MPC98550.1"/>
    </source>
</evidence>
<proteinExistence type="predicted"/>
<feature type="compositionally biased region" description="Basic residues" evidence="1">
    <location>
        <begin position="1"/>
        <end position="10"/>
    </location>
</feature>
<protein>
    <submittedName>
        <fullName evidence="2">Uncharacterized protein</fullName>
    </submittedName>
</protein>
<feature type="region of interest" description="Disordered" evidence="1">
    <location>
        <begin position="1"/>
        <end position="28"/>
    </location>
</feature>
<reference evidence="2 3" key="1">
    <citation type="submission" date="2019-05" db="EMBL/GenBank/DDBJ databases">
        <title>Another draft genome of Portunus trituberculatus and its Hox gene families provides insights of decapod evolution.</title>
        <authorList>
            <person name="Jeong J.-H."/>
            <person name="Song I."/>
            <person name="Kim S."/>
            <person name="Choi T."/>
            <person name="Kim D."/>
            <person name="Ryu S."/>
            <person name="Kim W."/>
        </authorList>
    </citation>
    <scope>NUCLEOTIDE SEQUENCE [LARGE SCALE GENOMIC DNA]</scope>
    <source>
        <tissue evidence="2">Muscle</tissue>
    </source>
</reference>
<organism evidence="2 3">
    <name type="scientific">Portunus trituberculatus</name>
    <name type="common">Swimming crab</name>
    <name type="synonym">Neptunus trituberculatus</name>
    <dbReference type="NCBI Taxonomy" id="210409"/>
    <lineage>
        <taxon>Eukaryota</taxon>
        <taxon>Metazoa</taxon>
        <taxon>Ecdysozoa</taxon>
        <taxon>Arthropoda</taxon>
        <taxon>Crustacea</taxon>
        <taxon>Multicrustacea</taxon>
        <taxon>Malacostraca</taxon>
        <taxon>Eumalacostraca</taxon>
        <taxon>Eucarida</taxon>
        <taxon>Decapoda</taxon>
        <taxon>Pleocyemata</taxon>
        <taxon>Brachyura</taxon>
        <taxon>Eubrachyura</taxon>
        <taxon>Portunoidea</taxon>
        <taxon>Portunidae</taxon>
        <taxon>Portuninae</taxon>
        <taxon>Portunus</taxon>
    </lineage>
</organism>
<feature type="compositionally biased region" description="Polar residues" evidence="1">
    <location>
        <begin position="43"/>
        <end position="54"/>
    </location>
</feature>
<feature type="region of interest" description="Disordered" evidence="1">
    <location>
        <begin position="41"/>
        <end position="73"/>
    </location>
</feature>
<name>A0A5B7JP18_PORTR</name>
<gene>
    <name evidence="2" type="ORF">E2C01_093924</name>
</gene>
<dbReference type="Proteomes" id="UP000324222">
    <property type="component" value="Unassembled WGS sequence"/>
</dbReference>
<dbReference type="AlphaFoldDB" id="A0A5B7JP18"/>
<feature type="compositionally biased region" description="Polar residues" evidence="1">
    <location>
        <begin position="63"/>
        <end position="73"/>
    </location>
</feature>
<comment type="caution">
    <text evidence="2">The sequence shown here is derived from an EMBL/GenBank/DDBJ whole genome shotgun (WGS) entry which is preliminary data.</text>
</comment>
<evidence type="ECO:0000256" key="1">
    <source>
        <dbReference type="SAM" id="MobiDB-lite"/>
    </source>
</evidence>
<sequence length="73" mass="8034">MPAHHRSARRKVGERVGESQHMSIGAGTCLPPLPSLHLPCPPMSTQEQFKTDANNAPYGEFSRANSSNNELYQ</sequence>